<keyword evidence="1" id="KW-1185">Reference proteome</keyword>
<evidence type="ECO:0000313" key="1">
    <source>
        <dbReference type="Proteomes" id="UP000515162"/>
    </source>
</evidence>
<accession>A0A6P8JPA3</accession>
<sequence>MMSFGRALGGLSVLQFSWNRSLHQRRTRRPFPVVPDARIKTPAQSTRPPRILVKSFLALHHLDSVYMQGAPRDLRDYFMSSWKNEKR</sequence>
<dbReference type="RefSeq" id="XP_033154594.1">
    <property type="nucleotide sequence ID" value="XM_033298703.1"/>
</dbReference>
<dbReference type="Proteomes" id="UP000515162">
    <property type="component" value="Chromosome 2R"/>
</dbReference>
<gene>
    <name evidence="2" type="primary">LOC117137319</name>
</gene>
<protein>
    <submittedName>
        <fullName evidence="2">Uncharacterized protein LOC117137319</fullName>
    </submittedName>
</protein>
<evidence type="ECO:0000313" key="2">
    <source>
        <dbReference type="RefSeq" id="XP_033154594.1"/>
    </source>
</evidence>
<proteinExistence type="predicted"/>
<name>A0A6P8JPA3_DROMA</name>
<organism evidence="1 2">
    <name type="scientific">Drosophila mauritiana</name>
    <name type="common">Fruit fly</name>
    <dbReference type="NCBI Taxonomy" id="7226"/>
    <lineage>
        <taxon>Eukaryota</taxon>
        <taxon>Metazoa</taxon>
        <taxon>Ecdysozoa</taxon>
        <taxon>Arthropoda</taxon>
        <taxon>Hexapoda</taxon>
        <taxon>Insecta</taxon>
        <taxon>Pterygota</taxon>
        <taxon>Neoptera</taxon>
        <taxon>Endopterygota</taxon>
        <taxon>Diptera</taxon>
        <taxon>Brachycera</taxon>
        <taxon>Muscomorpha</taxon>
        <taxon>Ephydroidea</taxon>
        <taxon>Drosophilidae</taxon>
        <taxon>Drosophila</taxon>
        <taxon>Sophophora</taxon>
    </lineage>
</organism>
<dbReference type="GeneID" id="117137319"/>
<reference evidence="2" key="1">
    <citation type="submission" date="2025-08" db="UniProtKB">
        <authorList>
            <consortium name="RefSeq"/>
        </authorList>
    </citation>
    <scope>IDENTIFICATION</scope>
    <source>
        <strain evidence="2">Mau12</strain>
        <tissue evidence="2">Whole Body</tissue>
    </source>
</reference>
<dbReference type="AlphaFoldDB" id="A0A6P8JPA3"/>